<organism evidence="2 3">
    <name type="scientific">Vineibacter terrae</name>
    <dbReference type="NCBI Taxonomy" id="2586908"/>
    <lineage>
        <taxon>Bacteria</taxon>
        <taxon>Pseudomonadati</taxon>
        <taxon>Pseudomonadota</taxon>
        <taxon>Alphaproteobacteria</taxon>
        <taxon>Hyphomicrobiales</taxon>
        <taxon>Vineibacter</taxon>
    </lineage>
</organism>
<gene>
    <name evidence="2" type="ORF">FHP25_04830</name>
</gene>
<dbReference type="CDD" id="cd00093">
    <property type="entry name" value="HTH_XRE"/>
    <property type="match status" value="1"/>
</dbReference>
<dbReference type="Pfam" id="PF13560">
    <property type="entry name" value="HTH_31"/>
    <property type="match status" value="1"/>
</dbReference>
<reference evidence="2 3" key="1">
    <citation type="submission" date="2019-06" db="EMBL/GenBank/DDBJ databases">
        <title>New taxonomy in bacterial strain CC-CFT640, isolated from vineyard.</title>
        <authorList>
            <person name="Lin S.-Y."/>
            <person name="Tsai C.-F."/>
            <person name="Young C.-C."/>
        </authorList>
    </citation>
    <scope>NUCLEOTIDE SEQUENCE [LARGE SCALE GENOMIC DNA]</scope>
    <source>
        <strain evidence="2 3">CC-CFT640</strain>
    </source>
</reference>
<dbReference type="SUPFAM" id="SSF47413">
    <property type="entry name" value="lambda repressor-like DNA-binding domains"/>
    <property type="match status" value="1"/>
</dbReference>
<accession>A0A5C8PTF5</accession>
<dbReference type="InterPro" id="IPR015927">
    <property type="entry name" value="Peptidase_S24_S26A/B/C"/>
</dbReference>
<dbReference type="InterPro" id="IPR039418">
    <property type="entry name" value="LexA-like"/>
</dbReference>
<dbReference type="CDD" id="cd06529">
    <property type="entry name" value="S24_LexA-like"/>
    <property type="match status" value="1"/>
</dbReference>
<comment type="caution">
    <text evidence="2">The sequence shown here is derived from an EMBL/GenBank/DDBJ whole genome shotgun (WGS) entry which is preliminary data.</text>
</comment>
<evidence type="ECO:0000259" key="1">
    <source>
        <dbReference type="PROSITE" id="PS50943"/>
    </source>
</evidence>
<dbReference type="RefSeq" id="WP_147845773.1">
    <property type="nucleotide sequence ID" value="NZ_VDUZ01000004.1"/>
</dbReference>
<dbReference type="EMBL" id="VDUZ01000004">
    <property type="protein sequence ID" value="TXL80359.1"/>
    <property type="molecule type" value="Genomic_DNA"/>
</dbReference>
<dbReference type="AlphaFoldDB" id="A0A5C8PTF5"/>
<dbReference type="PROSITE" id="PS50943">
    <property type="entry name" value="HTH_CROC1"/>
    <property type="match status" value="1"/>
</dbReference>
<feature type="domain" description="HTH cro/C1-type" evidence="1">
    <location>
        <begin position="21"/>
        <end position="75"/>
    </location>
</feature>
<dbReference type="SUPFAM" id="SSF51306">
    <property type="entry name" value="LexA/Signal peptidase"/>
    <property type="match status" value="1"/>
</dbReference>
<dbReference type="Gene3D" id="1.10.260.40">
    <property type="entry name" value="lambda repressor-like DNA-binding domains"/>
    <property type="match status" value="1"/>
</dbReference>
<dbReference type="Proteomes" id="UP000321638">
    <property type="component" value="Unassembled WGS sequence"/>
</dbReference>
<dbReference type="OrthoDB" id="9792157at2"/>
<proteinExistence type="predicted"/>
<name>A0A5C8PTF5_9HYPH</name>
<dbReference type="SMART" id="SM00530">
    <property type="entry name" value="HTH_XRE"/>
    <property type="match status" value="1"/>
</dbReference>
<dbReference type="Gene3D" id="2.10.109.10">
    <property type="entry name" value="Umud Fragment, subunit A"/>
    <property type="match status" value="1"/>
</dbReference>
<dbReference type="GO" id="GO:0003677">
    <property type="term" value="F:DNA binding"/>
    <property type="evidence" value="ECO:0007669"/>
    <property type="project" value="InterPro"/>
</dbReference>
<sequence length="210" mass="22704">MAKEIQRRGRKRDPGRPVSELARLRLARGMTLDQVGIAVGTARSNVHKYENRPELLRWRWAERFAAVFDVDPMTLMVGGGQSIPVVGYVGAGAEVELVDSYAKGGGLSEAPCPPGTHPKKTVAVIVRGDSQAPMITDGWIIFYSRDPEPDLAAIVGKLCVVKIADGPVMLKQVKRGYSPGKFNLLSSNAPMIEDVALEWAAPTLAMLPGE</sequence>
<dbReference type="InterPro" id="IPR001387">
    <property type="entry name" value="Cro/C1-type_HTH"/>
</dbReference>
<evidence type="ECO:0000313" key="2">
    <source>
        <dbReference type="EMBL" id="TXL80359.1"/>
    </source>
</evidence>
<keyword evidence="3" id="KW-1185">Reference proteome</keyword>
<protein>
    <submittedName>
        <fullName evidence="2">Helix-turn-helix domain-containing protein</fullName>
    </submittedName>
</protein>
<dbReference type="InterPro" id="IPR010982">
    <property type="entry name" value="Lambda_DNA-bd_dom_sf"/>
</dbReference>
<dbReference type="Pfam" id="PF00717">
    <property type="entry name" value="Peptidase_S24"/>
    <property type="match status" value="1"/>
</dbReference>
<dbReference type="InterPro" id="IPR036286">
    <property type="entry name" value="LexA/Signal_pep-like_sf"/>
</dbReference>
<evidence type="ECO:0000313" key="3">
    <source>
        <dbReference type="Proteomes" id="UP000321638"/>
    </source>
</evidence>